<reference evidence="4 5" key="1">
    <citation type="submission" date="2016-04" db="EMBL/GenBank/DDBJ databases">
        <title>A degradative enzymes factory behind the ericoid mycorrhizal symbiosis.</title>
        <authorList>
            <consortium name="DOE Joint Genome Institute"/>
            <person name="Martino E."/>
            <person name="Morin E."/>
            <person name="Grelet G."/>
            <person name="Kuo A."/>
            <person name="Kohler A."/>
            <person name="Daghino S."/>
            <person name="Barry K."/>
            <person name="Choi C."/>
            <person name="Cichocki N."/>
            <person name="Clum A."/>
            <person name="Copeland A."/>
            <person name="Hainaut M."/>
            <person name="Haridas S."/>
            <person name="Labutti K."/>
            <person name="Lindquist E."/>
            <person name="Lipzen A."/>
            <person name="Khouja H.-R."/>
            <person name="Murat C."/>
            <person name="Ohm R."/>
            <person name="Olson A."/>
            <person name="Spatafora J."/>
            <person name="Veneault-Fourrey C."/>
            <person name="Henrissat B."/>
            <person name="Grigoriev I."/>
            <person name="Martin F."/>
            <person name="Perotto S."/>
        </authorList>
    </citation>
    <scope>NUCLEOTIDE SEQUENCE [LARGE SCALE GENOMIC DNA]</scope>
    <source>
        <strain evidence="4 5">E</strain>
    </source>
</reference>
<dbReference type="OrthoDB" id="4657524at2759"/>
<name>A0A2J6T256_9HELO</name>
<protein>
    <submittedName>
        <fullName evidence="4">Uncharacterized protein</fullName>
    </submittedName>
</protein>
<dbReference type="PANTHER" id="PTHR39613">
    <property type="entry name" value="ANCHORED CELL WALL PROTEIN, PUTATIVE (AFU_ORTHOLOGUE AFUA_4G08960)-RELATED"/>
    <property type="match status" value="1"/>
</dbReference>
<dbReference type="GeneID" id="36588835"/>
<dbReference type="Proteomes" id="UP000235371">
    <property type="component" value="Unassembled WGS sequence"/>
</dbReference>
<keyword evidence="1" id="KW-0732">Signal</keyword>
<feature type="signal peptide" evidence="1">
    <location>
        <begin position="1"/>
        <end position="16"/>
    </location>
</feature>
<evidence type="ECO:0000313" key="5">
    <source>
        <dbReference type="Proteomes" id="UP000235371"/>
    </source>
</evidence>
<dbReference type="Pfam" id="PF22799">
    <property type="entry name" value="PIR1-like_C"/>
    <property type="match status" value="1"/>
</dbReference>
<proteinExistence type="predicted"/>
<dbReference type="InterPro" id="IPR018620">
    <property type="entry name" value="Ubiquitin3-bd_protein_But2_C"/>
</dbReference>
<gene>
    <name evidence="4" type="ORF">K444DRAFT_615570</name>
</gene>
<evidence type="ECO:0000313" key="4">
    <source>
        <dbReference type="EMBL" id="PMD57106.1"/>
    </source>
</evidence>
<evidence type="ECO:0000259" key="2">
    <source>
        <dbReference type="Pfam" id="PF09792"/>
    </source>
</evidence>
<keyword evidence="5" id="KW-1185">Reference proteome</keyword>
<feature type="chain" id="PRO_5014334739" evidence="1">
    <location>
        <begin position="17"/>
        <end position="361"/>
    </location>
</feature>
<evidence type="ECO:0000259" key="3">
    <source>
        <dbReference type="Pfam" id="PF22799"/>
    </source>
</evidence>
<dbReference type="PANTHER" id="PTHR39613:SF1">
    <property type="entry name" value="ANCHORED CELL WALL PROTEIN, PUTATIVE (AFU_ORTHOLOGUE AFUA_4G08960)-RELATED"/>
    <property type="match status" value="1"/>
</dbReference>
<organism evidence="4 5">
    <name type="scientific">Hyaloscypha bicolor E</name>
    <dbReference type="NCBI Taxonomy" id="1095630"/>
    <lineage>
        <taxon>Eukaryota</taxon>
        <taxon>Fungi</taxon>
        <taxon>Dikarya</taxon>
        <taxon>Ascomycota</taxon>
        <taxon>Pezizomycotina</taxon>
        <taxon>Leotiomycetes</taxon>
        <taxon>Helotiales</taxon>
        <taxon>Hyaloscyphaceae</taxon>
        <taxon>Hyaloscypha</taxon>
        <taxon>Hyaloscypha bicolor</taxon>
    </lineage>
</organism>
<dbReference type="RefSeq" id="XP_024734010.1">
    <property type="nucleotide sequence ID" value="XM_024880758.1"/>
</dbReference>
<dbReference type="AlphaFoldDB" id="A0A2J6T256"/>
<dbReference type="InParanoid" id="A0A2J6T256"/>
<accession>A0A2J6T256</accession>
<feature type="domain" description="Ubiquitin 3 binding protein But2 C-terminal" evidence="2">
    <location>
        <begin position="201"/>
        <end position="350"/>
    </location>
</feature>
<dbReference type="InterPro" id="IPR054508">
    <property type="entry name" value="PIR1-like_C"/>
</dbReference>
<sequence>MLSLSLLALGIGASAASIPRQISPCTFAMTAVGEPNGTIVEDTIGENRIGGVYPQGIYYMDGHTLFDGLHHNCLIWPSTFQFQCTQGAGGSTNFTLADDGNLMHDASEKWFACPSAGPGDDGSYNIFSDALKNTTGCQSVTLRTGGFSCTAMGRPSSSAAPTATASPVLAAQNPAASTTSAALTSSAAHSCPTDISGGVFQFPHLIVPTSPQAPNTSFGNSYKAYVSPTNTTLFNFDLPSAAPYNGTCALLFLFPFGSDLDPSAGKYYFSGIEEELGEKGGLDFALLKSGIESGTTYGNMPPLATDYGKTEILPGNNYTIATFSCGGKQSAFSVSSVGGVELDYFQDSAPSPIGVYVVPCS</sequence>
<dbReference type="EMBL" id="KZ613847">
    <property type="protein sequence ID" value="PMD57106.1"/>
    <property type="molecule type" value="Genomic_DNA"/>
</dbReference>
<dbReference type="Pfam" id="PF09792">
    <property type="entry name" value="But2"/>
    <property type="match status" value="1"/>
</dbReference>
<evidence type="ECO:0000256" key="1">
    <source>
        <dbReference type="SAM" id="SignalP"/>
    </source>
</evidence>
<feature type="domain" description="Cell wall mannoprotein PIR1-like C-terminal" evidence="3">
    <location>
        <begin position="65"/>
        <end position="140"/>
    </location>
</feature>